<evidence type="ECO:0000313" key="3">
    <source>
        <dbReference type="Proteomes" id="UP001167831"/>
    </source>
</evidence>
<sequence>MAIKFDDEYEVFYHANGQDESYFIQSSKGLNVLDESEIANEIADDVTNRFKKEYGELPDDFEIKSVRKIIK</sequence>
<evidence type="ECO:0008006" key="5">
    <source>
        <dbReference type="Google" id="ProtNLM"/>
    </source>
</evidence>
<organism evidence="2 4">
    <name type="scientific">Leyella lascolaii</name>
    <dbReference type="NCBI Taxonomy" id="1776379"/>
    <lineage>
        <taxon>Bacteria</taxon>
        <taxon>Pseudomonadati</taxon>
        <taxon>Bacteroidota</taxon>
        <taxon>Bacteroidia</taxon>
        <taxon>Bacteroidales</taxon>
        <taxon>Prevotellaceae</taxon>
        <taxon>Leyella</taxon>
    </lineage>
</organism>
<evidence type="ECO:0000313" key="2">
    <source>
        <dbReference type="EMBL" id="MDN0025897.1"/>
    </source>
</evidence>
<dbReference type="EMBL" id="JAUEIF010000010">
    <property type="protein sequence ID" value="MDN0025897.1"/>
    <property type="molecule type" value="Genomic_DNA"/>
</dbReference>
<comment type="caution">
    <text evidence="2">The sequence shown here is derived from an EMBL/GenBank/DDBJ whole genome shotgun (WGS) entry which is preliminary data.</text>
</comment>
<reference evidence="2" key="2">
    <citation type="submission" date="2023-08" db="EMBL/GenBank/DDBJ databases">
        <title>Identification and characterization of horizontal gene transfer across gut microbiota members of farm animals based on homology search.</title>
        <authorList>
            <person name="Schwarzerova J."/>
            <person name="Nykrynova M."/>
            <person name="Jureckova K."/>
            <person name="Cejkova D."/>
            <person name="Rychlik I."/>
        </authorList>
    </citation>
    <scope>NUCLEOTIDE SEQUENCE</scope>
    <source>
        <strain evidence="2">ET15</strain>
        <strain evidence="1">ET37</strain>
    </source>
</reference>
<evidence type="ECO:0000313" key="1">
    <source>
        <dbReference type="EMBL" id="MDN0023256.1"/>
    </source>
</evidence>
<dbReference type="Proteomes" id="UP001167831">
    <property type="component" value="Unassembled WGS sequence"/>
</dbReference>
<accession>A0AAW7JM33</accession>
<dbReference type="Proteomes" id="UP001168478">
    <property type="component" value="Unassembled WGS sequence"/>
</dbReference>
<name>A0AAW7JM33_9BACT</name>
<dbReference type="AlphaFoldDB" id="A0AAW7JM33"/>
<reference evidence="2" key="1">
    <citation type="submission" date="2023-06" db="EMBL/GenBank/DDBJ databases">
        <authorList>
            <person name="Zeman M."/>
            <person name="Kubasova T."/>
            <person name="Jahodarova E."/>
            <person name="Nykrynova M."/>
            <person name="Rychlik I."/>
        </authorList>
    </citation>
    <scope>NUCLEOTIDE SEQUENCE</scope>
    <source>
        <strain evidence="2">ET15</strain>
        <strain evidence="1">ET37</strain>
    </source>
</reference>
<proteinExistence type="predicted"/>
<protein>
    <recommendedName>
        <fullName evidence="5">DUF1902 domain-containing protein</fullName>
    </recommendedName>
</protein>
<evidence type="ECO:0000313" key="4">
    <source>
        <dbReference type="Proteomes" id="UP001168478"/>
    </source>
</evidence>
<keyword evidence="3" id="KW-1185">Reference proteome</keyword>
<dbReference type="EMBL" id="JAUEIE010000010">
    <property type="protein sequence ID" value="MDN0023256.1"/>
    <property type="molecule type" value="Genomic_DNA"/>
</dbReference>
<dbReference type="RefSeq" id="WP_289825679.1">
    <property type="nucleotide sequence ID" value="NZ_JAUEIE010000010.1"/>
</dbReference>
<gene>
    <name evidence="1" type="ORF">QVN81_09520</name>
    <name evidence="2" type="ORF">QVN84_10265</name>
</gene>